<dbReference type="SUPFAM" id="SSF47384">
    <property type="entry name" value="Homodimeric domain of signal transducing histidine kinase"/>
    <property type="match status" value="1"/>
</dbReference>
<dbReference type="SMART" id="SM00388">
    <property type="entry name" value="HisKA"/>
    <property type="match status" value="1"/>
</dbReference>
<evidence type="ECO:0000313" key="12">
    <source>
        <dbReference type="EMBL" id="RAK65425.1"/>
    </source>
</evidence>
<evidence type="ECO:0000259" key="11">
    <source>
        <dbReference type="PROSITE" id="PS50112"/>
    </source>
</evidence>
<dbReference type="Gene3D" id="3.30.565.10">
    <property type="entry name" value="Histidine kinase-like ATPase, C-terminal domain"/>
    <property type="match status" value="1"/>
</dbReference>
<keyword evidence="13" id="KW-1185">Reference proteome</keyword>
<dbReference type="InterPro" id="IPR013767">
    <property type="entry name" value="PAS_fold"/>
</dbReference>
<dbReference type="SMART" id="SM00387">
    <property type="entry name" value="HATPase_c"/>
    <property type="match status" value="1"/>
</dbReference>
<dbReference type="Proteomes" id="UP000249524">
    <property type="component" value="Unassembled WGS sequence"/>
</dbReference>
<dbReference type="NCBIfam" id="TIGR00229">
    <property type="entry name" value="sensory_box"/>
    <property type="match status" value="1"/>
</dbReference>
<evidence type="ECO:0000256" key="6">
    <source>
        <dbReference type="ARBA" id="ARBA00022777"/>
    </source>
</evidence>
<keyword evidence="9" id="KW-1133">Transmembrane helix</keyword>
<dbReference type="SMART" id="SM00091">
    <property type="entry name" value="PAS"/>
    <property type="match status" value="1"/>
</dbReference>
<dbReference type="InterPro" id="IPR004358">
    <property type="entry name" value="Sig_transdc_His_kin-like_C"/>
</dbReference>
<dbReference type="Pfam" id="PF00512">
    <property type="entry name" value="HisKA"/>
    <property type="match status" value="1"/>
</dbReference>
<reference evidence="12 13" key="1">
    <citation type="submission" date="2018-05" db="EMBL/GenBank/DDBJ databases">
        <authorList>
            <person name="Lanie J.A."/>
            <person name="Ng W.-L."/>
            <person name="Kazmierczak K.M."/>
            <person name="Andrzejewski T.M."/>
            <person name="Davidsen T.M."/>
            <person name="Wayne K.J."/>
            <person name="Tettelin H."/>
            <person name="Glass J.I."/>
            <person name="Rusch D."/>
            <person name="Podicherti R."/>
            <person name="Tsui H.-C.T."/>
            <person name="Winkler M.E."/>
        </authorList>
    </citation>
    <scope>NUCLEOTIDE SEQUENCE [LARGE SCALE GENOMIC DNA]</scope>
    <source>
        <strain evidence="12 13">BUT-10</strain>
    </source>
</reference>
<evidence type="ECO:0000256" key="4">
    <source>
        <dbReference type="ARBA" id="ARBA00022679"/>
    </source>
</evidence>
<evidence type="ECO:0000256" key="7">
    <source>
        <dbReference type="ARBA" id="ARBA00022840"/>
    </source>
</evidence>
<keyword evidence="9" id="KW-0472">Membrane</keyword>
<dbReference type="AlphaFoldDB" id="A0A328BFD9"/>
<dbReference type="OrthoDB" id="9789238at2"/>
<feature type="transmembrane region" description="Helical" evidence="9">
    <location>
        <begin position="50"/>
        <end position="70"/>
    </location>
</feature>
<dbReference type="PROSITE" id="PS50109">
    <property type="entry name" value="HIS_KIN"/>
    <property type="match status" value="1"/>
</dbReference>
<dbReference type="PANTHER" id="PTHR43065:SF10">
    <property type="entry name" value="PEROXIDE STRESS-ACTIVATED HISTIDINE KINASE MAK3"/>
    <property type="match status" value="1"/>
</dbReference>
<organism evidence="12 13">
    <name type="scientific">Phenylobacterium kunshanense</name>
    <dbReference type="NCBI Taxonomy" id="1445034"/>
    <lineage>
        <taxon>Bacteria</taxon>
        <taxon>Pseudomonadati</taxon>
        <taxon>Pseudomonadota</taxon>
        <taxon>Alphaproteobacteria</taxon>
        <taxon>Caulobacterales</taxon>
        <taxon>Caulobacteraceae</taxon>
        <taxon>Phenylobacterium</taxon>
    </lineage>
</organism>
<keyword evidence="7" id="KW-0067">ATP-binding</keyword>
<dbReference type="InterPro" id="IPR035965">
    <property type="entry name" value="PAS-like_dom_sf"/>
</dbReference>
<dbReference type="InterPro" id="IPR036890">
    <property type="entry name" value="HATPase_C_sf"/>
</dbReference>
<evidence type="ECO:0000256" key="8">
    <source>
        <dbReference type="ARBA" id="ARBA00023012"/>
    </source>
</evidence>
<dbReference type="GO" id="GO:0000155">
    <property type="term" value="F:phosphorelay sensor kinase activity"/>
    <property type="evidence" value="ECO:0007669"/>
    <property type="project" value="InterPro"/>
</dbReference>
<evidence type="ECO:0000256" key="1">
    <source>
        <dbReference type="ARBA" id="ARBA00000085"/>
    </source>
</evidence>
<dbReference type="SUPFAM" id="SSF55874">
    <property type="entry name" value="ATPase domain of HSP90 chaperone/DNA topoisomerase II/histidine kinase"/>
    <property type="match status" value="1"/>
</dbReference>
<evidence type="ECO:0000256" key="5">
    <source>
        <dbReference type="ARBA" id="ARBA00022741"/>
    </source>
</evidence>
<evidence type="ECO:0000259" key="10">
    <source>
        <dbReference type="PROSITE" id="PS50109"/>
    </source>
</evidence>
<dbReference type="InterPro" id="IPR005467">
    <property type="entry name" value="His_kinase_dom"/>
</dbReference>
<keyword evidence="9" id="KW-0812">Transmembrane</keyword>
<keyword evidence="8" id="KW-0902">Two-component regulatory system</keyword>
<dbReference type="SUPFAM" id="SSF55785">
    <property type="entry name" value="PYP-like sensor domain (PAS domain)"/>
    <property type="match status" value="1"/>
</dbReference>
<dbReference type="Pfam" id="PF02518">
    <property type="entry name" value="HATPase_c"/>
    <property type="match status" value="1"/>
</dbReference>
<name>A0A328BFD9_9CAUL</name>
<comment type="catalytic activity">
    <reaction evidence="1">
        <text>ATP + protein L-histidine = ADP + protein N-phospho-L-histidine.</text>
        <dbReference type="EC" id="2.7.13.3"/>
    </reaction>
</comment>
<feature type="domain" description="Histidine kinase" evidence="10">
    <location>
        <begin position="274"/>
        <end position="488"/>
    </location>
</feature>
<dbReference type="InterPro" id="IPR000014">
    <property type="entry name" value="PAS"/>
</dbReference>
<dbReference type="EC" id="2.7.13.3" evidence="2"/>
<dbReference type="GO" id="GO:0005524">
    <property type="term" value="F:ATP binding"/>
    <property type="evidence" value="ECO:0007669"/>
    <property type="project" value="UniProtKB-KW"/>
</dbReference>
<gene>
    <name evidence="12" type="ORF">DJ019_10685</name>
</gene>
<feature type="domain" description="PAS" evidence="11">
    <location>
        <begin position="134"/>
        <end position="204"/>
    </location>
</feature>
<dbReference type="CDD" id="cd00130">
    <property type="entry name" value="PAS"/>
    <property type="match status" value="1"/>
</dbReference>
<dbReference type="PROSITE" id="PS50112">
    <property type="entry name" value="PAS"/>
    <property type="match status" value="1"/>
</dbReference>
<protein>
    <recommendedName>
        <fullName evidence="2">histidine kinase</fullName>
        <ecNumber evidence="2">2.7.13.3</ecNumber>
    </recommendedName>
</protein>
<dbReference type="EMBL" id="QFYS01000004">
    <property type="protein sequence ID" value="RAK65425.1"/>
    <property type="molecule type" value="Genomic_DNA"/>
</dbReference>
<dbReference type="InterPro" id="IPR003594">
    <property type="entry name" value="HATPase_dom"/>
</dbReference>
<dbReference type="PRINTS" id="PR00344">
    <property type="entry name" value="BCTRLSENSOR"/>
</dbReference>
<dbReference type="GO" id="GO:0006355">
    <property type="term" value="P:regulation of DNA-templated transcription"/>
    <property type="evidence" value="ECO:0007669"/>
    <property type="project" value="InterPro"/>
</dbReference>
<evidence type="ECO:0000256" key="2">
    <source>
        <dbReference type="ARBA" id="ARBA00012438"/>
    </source>
</evidence>
<keyword evidence="3" id="KW-0597">Phosphoprotein</keyword>
<dbReference type="Pfam" id="PF00989">
    <property type="entry name" value="PAS"/>
    <property type="match status" value="1"/>
</dbReference>
<dbReference type="Gene3D" id="3.30.450.20">
    <property type="entry name" value="PAS domain"/>
    <property type="match status" value="1"/>
</dbReference>
<evidence type="ECO:0000313" key="13">
    <source>
        <dbReference type="Proteomes" id="UP000249524"/>
    </source>
</evidence>
<keyword evidence="4" id="KW-0808">Transferase</keyword>
<proteinExistence type="predicted"/>
<comment type="caution">
    <text evidence="12">The sequence shown here is derived from an EMBL/GenBank/DDBJ whole genome shotgun (WGS) entry which is preliminary data.</text>
</comment>
<feature type="transmembrane region" description="Helical" evidence="9">
    <location>
        <begin position="25"/>
        <end position="43"/>
    </location>
</feature>
<dbReference type="PANTHER" id="PTHR43065">
    <property type="entry name" value="SENSOR HISTIDINE KINASE"/>
    <property type="match status" value="1"/>
</dbReference>
<dbReference type="CDD" id="cd00082">
    <property type="entry name" value="HisKA"/>
    <property type="match status" value="1"/>
</dbReference>
<sequence length="503" mass="54565">MLRLWTGDNTTDVADSRTPPSAARGQLVAIAASIVVLAVQLWLRPIFGHSVYLLCAPALLASLWLGGWLAGVSVTILTVGAGFVLDLGGSAGLTHQVVEPATFMGIGLLASEGFRRLEDERRRTLDLVRRQRRREALLQAGLDIVADALVVTEADGQIHMFSNAAERLFGWKADDMIGQSFSRLMPPGEDAALSDADGEDVSGSIRQVTGLRRDGSTFPMELQIAEVRADASRFLAMVVRDLTSTQEAERRSEELRAQLTQLWSANSMGEMASVLAHELNQPLSAVANYLRAARNIIARMELEDDDLIDAVARAGDQAVRAGEIVRTMRDLATRGGTLQKPESLSAIIREVDFIIALMARDANVRVVYDLYKGDDTVMADRIQIQQLVVNLARNAIEAVTKYPNRQLNISTKLDSANQLITSVEDSGPGIDPSVTDRLFQPLASTKPEGMGLGLSISSAIVENHRGRIWVEPSRLGGAAFCFALARAGEDGGDNGREDGVRRR</sequence>
<evidence type="ECO:0000256" key="3">
    <source>
        <dbReference type="ARBA" id="ARBA00022553"/>
    </source>
</evidence>
<dbReference type="InterPro" id="IPR003661">
    <property type="entry name" value="HisK_dim/P_dom"/>
</dbReference>
<dbReference type="InterPro" id="IPR036097">
    <property type="entry name" value="HisK_dim/P_sf"/>
</dbReference>
<dbReference type="Gene3D" id="1.10.287.130">
    <property type="match status" value="1"/>
</dbReference>
<evidence type="ECO:0000256" key="9">
    <source>
        <dbReference type="SAM" id="Phobius"/>
    </source>
</evidence>
<keyword evidence="6 12" id="KW-0418">Kinase</keyword>
<accession>A0A328BFD9</accession>
<keyword evidence="5" id="KW-0547">Nucleotide-binding</keyword>